<comment type="function">
    <text evidence="4">Binds to the 23S rRNA.</text>
</comment>
<comment type="similarity">
    <text evidence="1 4">Belongs to the universal ribosomal protein uL15 family.</text>
</comment>
<dbReference type="RefSeq" id="WP_148971844.1">
    <property type="nucleotide sequence ID" value="NZ_CP043316.1"/>
</dbReference>
<keyword evidence="2 4" id="KW-0689">Ribosomal protein</keyword>
<gene>
    <name evidence="4 7" type="primary">rplO</name>
    <name evidence="7" type="ORF">FZC34_02290</name>
</gene>
<dbReference type="InterPro" id="IPR005749">
    <property type="entry name" value="Ribosomal_uL15_bac-type"/>
</dbReference>
<keyword evidence="4" id="KW-0699">rRNA-binding</keyword>
<evidence type="ECO:0000256" key="3">
    <source>
        <dbReference type="ARBA" id="ARBA00023274"/>
    </source>
</evidence>
<organism evidence="7 8">
    <name type="scientific">Candidatus Cytomitobacter primus</name>
    <dbReference type="NCBI Taxonomy" id="2066024"/>
    <lineage>
        <taxon>Bacteria</taxon>
        <taxon>Pseudomonadati</taxon>
        <taxon>Pseudomonadota</taxon>
        <taxon>Alphaproteobacteria</taxon>
        <taxon>Holosporales</taxon>
        <taxon>Holosporaceae</taxon>
        <taxon>Candidatus Cytomitobacter</taxon>
    </lineage>
</organism>
<name>A0A5C0UGP4_9PROT</name>
<dbReference type="InterPro" id="IPR036227">
    <property type="entry name" value="Ribosomal_uL15/eL18_sf"/>
</dbReference>
<dbReference type="Pfam" id="PF00828">
    <property type="entry name" value="Ribosomal_L27A"/>
    <property type="match status" value="1"/>
</dbReference>
<proteinExistence type="inferred from homology"/>
<dbReference type="Gene3D" id="3.100.10.10">
    <property type="match status" value="1"/>
</dbReference>
<accession>A0A5C0UGP4</accession>
<dbReference type="GO" id="GO:0006412">
    <property type="term" value="P:translation"/>
    <property type="evidence" value="ECO:0007669"/>
    <property type="project" value="UniProtKB-UniRule"/>
</dbReference>
<dbReference type="GO" id="GO:0019843">
    <property type="term" value="F:rRNA binding"/>
    <property type="evidence" value="ECO:0007669"/>
    <property type="project" value="UniProtKB-UniRule"/>
</dbReference>
<evidence type="ECO:0000256" key="4">
    <source>
        <dbReference type="HAMAP-Rule" id="MF_01341"/>
    </source>
</evidence>
<dbReference type="PANTHER" id="PTHR12934:SF11">
    <property type="entry name" value="LARGE RIBOSOMAL SUBUNIT PROTEIN UL15M"/>
    <property type="match status" value="1"/>
</dbReference>
<keyword evidence="4" id="KW-0694">RNA-binding</keyword>
<dbReference type="OrthoDB" id="9810293at2"/>
<dbReference type="EMBL" id="CP043316">
    <property type="protein sequence ID" value="QEK38723.1"/>
    <property type="molecule type" value="Genomic_DNA"/>
</dbReference>
<dbReference type="NCBIfam" id="TIGR01071">
    <property type="entry name" value="rplO_bact"/>
    <property type="match status" value="1"/>
</dbReference>
<dbReference type="InterPro" id="IPR021131">
    <property type="entry name" value="Ribosomal_uL15/eL18"/>
</dbReference>
<evidence type="ECO:0000256" key="5">
    <source>
        <dbReference type="SAM" id="MobiDB-lite"/>
    </source>
</evidence>
<evidence type="ECO:0000259" key="6">
    <source>
        <dbReference type="Pfam" id="PF00828"/>
    </source>
</evidence>
<dbReference type="InterPro" id="IPR030878">
    <property type="entry name" value="Ribosomal_uL15"/>
</dbReference>
<dbReference type="KEGG" id="cpri:FZC34_02290"/>
<keyword evidence="3 4" id="KW-0687">Ribonucleoprotein</keyword>
<feature type="region of interest" description="Disordered" evidence="5">
    <location>
        <begin position="13"/>
        <end position="37"/>
    </location>
</feature>
<dbReference type="HAMAP" id="MF_01341">
    <property type="entry name" value="Ribosomal_uL15"/>
    <property type="match status" value="1"/>
</dbReference>
<dbReference type="GO" id="GO:0003735">
    <property type="term" value="F:structural constituent of ribosome"/>
    <property type="evidence" value="ECO:0007669"/>
    <property type="project" value="InterPro"/>
</dbReference>
<evidence type="ECO:0000313" key="8">
    <source>
        <dbReference type="Proteomes" id="UP000325004"/>
    </source>
</evidence>
<feature type="domain" description="Large ribosomal subunit protein uL15/eL18" evidence="6">
    <location>
        <begin position="76"/>
        <end position="148"/>
    </location>
</feature>
<dbReference type="PANTHER" id="PTHR12934">
    <property type="entry name" value="50S RIBOSOMAL PROTEIN L15"/>
    <property type="match status" value="1"/>
</dbReference>
<evidence type="ECO:0000313" key="7">
    <source>
        <dbReference type="EMBL" id="QEK38723.1"/>
    </source>
</evidence>
<protein>
    <recommendedName>
        <fullName evidence="4">Large ribosomal subunit protein uL15</fullName>
    </recommendedName>
</protein>
<feature type="compositionally biased region" description="Gly residues" evidence="5">
    <location>
        <begin position="19"/>
        <end position="33"/>
    </location>
</feature>
<evidence type="ECO:0000256" key="2">
    <source>
        <dbReference type="ARBA" id="ARBA00022980"/>
    </source>
</evidence>
<keyword evidence="8" id="KW-1185">Reference proteome</keyword>
<sequence length="150" mass="16082">MILNLIKPSNMKNRKRVGRGIGSGTGKTSGAGHKGQCARSGVSIKGFEGGQTPLYRRLPKIGFTSRKKTLDNTYTMNLRDLLFAFEKGILNKNETVSLESLKAVKIAKSEDKLKLIGKGSITFPIKIKLNSITSGAKSSIESANGAVEGI</sequence>
<dbReference type="GO" id="GO:0015934">
    <property type="term" value="C:large ribosomal subunit"/>
    <property type="evidence" value="ECO:0007669"/>
    <property type="project" value="InterPro"/>
</dbReference>
<dbReference type="Proteomes" id="UP000325004">
    <property type="component" value="Chromosome"/>
</dbReference>
<comment type="subunit">
    <text evidence="4">Part of the 50S ribosomal subunit.</text>
</comment>
<dbReference type="SUPFAM" id="SSF52080">
    <property type="entry name" value="Ribosomal proteins L15p and L18e"/>
    <property type="match status" value="1"/>
</dbReference>
<dbReference type="AlphaFoldDB" id="A0A5C0UGP4"/>
<evidence type="ECO:0000256" key="1">
    <source>
        <dbReference type="ARBA" id="ARBA00007320"/>
    </source>
</evidence>
<reference evidence="7 8" key="1">
    <citation type="submission" date="2019-08" db="EMBL/GenBank/DDBJ databases">
        <title>Highly reduced genomes of protist endosymbionts show evolutionary convergence.</title>
        <authorList>
            <person name="George E."/>
            <person name="Husnik F."/>
            <person name="Tashyreva D."/>
            <person name="Prokopchuk G."/>
            <person name="Horak A."/>
            <person name="Kwong W.K."/>
            <person name="Lukes J."/>
            <person name="Keeling P.J."/>
        </authorList>
    </citation>
    <scope>NUCLEOTIDE SEQUENCE [LARGE SCALE GENOMIC DNA]</scope>
    <source>
        <strain evidence="7">1604LC</strain>
    </source>
</reference>